<protein>
    <recommendedName>
        <fullName evidence="1">LYC1 C-terminal domain-containing protein</fullName>
    </recommendedName>
</protein>
<dbReference type="EMBL" id="KN834770">
    <property type="protein sequence ID" value="KIK61538.1"/>
    <property type="molecule type" value="Genomic_DNA"/>
</dbReference>
<dbReference type="InterPro" id="IPR053013">
    <property type="entry name" value="LAT"/>
</dbReference>
<reference evidence="2 3" key="1">
    <citation type="submission" date="2014-04" db="EMBL/GenBank/DDBJ databases">
        <title>Evolutionary Origins and Diversification of the Mycorrhizal Mutualists.</title>
        <authorList>
            <consortium name="DOE Joint Genome Institute"/>
            <consortium name="Mycorrhizal Genomics Consortium"/>
            <person name="Kohler A."/>
            <person name="Kuo A."/>
            <person name="Nagy L.G."/>
            <person name="Floudas D."/>
            <person name="Copeland A."/>
            <person name="Barry K.W."/>
            <person name="Cichocki N."/>
            <person name="Veneault-Fourrey C."/>
            <person name="LaButti K."/>
            <person name="Lindquist E.A."/>
            <person name="Lipzen A."/>
            <person name="Lundell T."/>
            <person name="Morin E."/>
            <person name="Murat C."/>
            <person name="Riley R."/>
            <person name="Ohm R."/>
            <person name="Sun H."/>
            <person name="Tunlid A."/>
            <person name="Henrissat B."/>
            <person name="Grigoriev I.V."/>
            <person name="Hibbett D.S."/>
            <person name="Martin F."/>
        </authorList>
    </citation>
    <scope>NUCLEOTIDE SEQUENCE [LARGE SCALE GENOMIC DNA]</scope>
    <source>
        <strain evidence="2 3">FD-317 M1</strain>
    </source>
</reference>
<dbReference type="HOGENOM" id="CLU_038171_2_0_1"/>
<dbReference type="PANTHER" id="PTHR34815:SF2">
    <property type="entry name" value="N-ACETYLTRANSFERASE DOMAIN-CONTAINING PROTEIN"/>
    <property type="match status" value="1"/>
</dbReference>
<sequence length="412" mass="47392">MDFSTLSLYVATPEQTEVSRRRTGVTPWGNGMTLDEYLQRDLGLEKSECGRDGKYITWVLAPRSDPGTLDFLCSCETFRRSGLVARTSPDFLSSEQEKQSEAAVEEVVCYGIASVFTPPENRGKGYAHLTMSLLHWVLAGEAAFSALWSDVGDFYETCNPDSTDRSRRSGWIVRGTRTTKWYPRSKLDTGTDRESEYKGQAGSWIWLSEEQVNEATIHDAERMHTDLPLHWSHSEGRTKILFTFLPSRGVEAFQRERLKHFWEKERINRWGVALFGESSRDSKKLDTIEAFATWTLELRPPAPRTLVVTRLHAPHSGHFAEIMQRIWQYSIDHDIKAVEIWNCPPHLRDAGYREARRWFEPLGGEENEDFERKEHLPAFKWYGRGGSESQLAEGEVEWAYNEKCVTALNAFH</sequence>
<dbReference type="InterPro" id="IPR055100">
    <property type="entry name" value="GNAT_LYC1-like"/>
</dbReference>
<dbReference type="PANTHER" id="PTHR34815">
    <property type="entry name" value="LYSINE ACETYLTRANSFERASE"/>
    <property type="match status" value="1"/>
</dbReference>
<dbReference type="OrthoDB" id="2020070at2759"/>
<dbReference type="Pfam" id="PF22998">
    <property type="entry name" value="GNAT_LYC1-like"/>
    <property type="match status" value="1"/>
</dbReference>
<dbReference type="AlphaFoldDB" id="A0A0D0CYR9"/>
<organism evidence="2 3">
    <name type="scientific">Collybiopsis luxurians FD-317 M1</name>
    <dbReference type="NCBI Taxonomy" id="944289"/>
    <lineage>
        <taxon>Eukaryota</taxon>
        <taxon>Fungi</taxon>
        <taxon>Dikarya</taxon>
        <taxon>Basidiomycota</taxon>
        <taxon>Agaricomycotina</taxon>
        <taxon>Agaricomycetes</taxon>
        <taxon>Agaricomycetidae</taxon>
        <taxon>Agaricales</taxon>
        <taxon>Marasmiineae</taxon>
        <taxon>Omphalotaceae</taxon>
        <taxon>Collybiopsis</taxon>
        <taxon>Collybiopsis luxurians</taxon>
    </lineage>
</organism>
<evidence type="ECO:0000313" key="3">
    <source>
        <dbReference type="Proteomes" id="UP000053593"/>
    </source>
</evidence>
<dbReference type="SUPFAM" id="SSF55729">
    <property type="entry name" value="Acyl-CoA N-acyltransferases (Nat)"/>
    <property type="match status" value="1"/>
</dbReference>
<dbReference type="InterPro" id="IPR016181">
    <property type="entry name" value="Acyl_CoA_acyltransferase"/>
</dbReference>
<dbReference type="Proteomes" id="UP000053593">
    <property type="component" value="Unassembled WGS sequence"/>
</dbReference>
<gene>
    <name evidence="2" type="ORF">GYMLUDRAFT_166178</name>
</gene>
<evidence type="ECO:0000313" key="2">
    <source>
        <dbReference type="EMBL" id="KIK61538.1"/>
    </source>
</evidence>
<evidence type="ECO:0000259" key="1">
    <source>
        <dbReference type="Pfam" id="PF22998"/>
    </source>
</evidence>
<dbReference type="Gene3D" id="3.40.630.30">
    <property type="match status" value="1"/>
</dbReference>
<accession>A0A0D0CYR9</accession>
<name>A0A0D0CYR9_9AGAR</name>
<keyword evidence="3" id="KW-1185">Reference proteome</keyword>
<feature type="domain" description="LYC1 C-terminal" evidence="1">
    <location>
        <begin position="197"/>
        <end position="404"/>
    </location>
</feature>
<proteinExistence type="predicted"/>